<dbReference type="AlphaFoldDB" id="A0AAW2YQ49"/>
<evidence type="ECO:0000256" key="4">
    <source>
        <dbReference type="PROSITE-ProRule" id="PRU01161"/>
    </source>
</evidence>
<dbReference type="PANTHER" id="PTHR14226:SF29">
    <property type="entry name" value="NEUROPATHY TARGET ESTERASE SWS"/>
    <property type="match status" value="1"/>
</dbReference>
<evidence type="ECO:0000256" key="1">
    <source>
        <dbReference type="ARBA" id="ARBA00022801"/>
    </source>
</evidence>
<dbReference type="InterPro" id="IPR002641">
    <property type="entry name" value="PNPLA_dom"/>
</dbReference>
<dbReference type="SUPFAM" id="SSF52151">
    <property type="entry name" value="FabD/lysophospholipase-like"/>
    <property type="match status" value="1"/>
</dbReference>
<sequence length="318" mass="35070">MRTYLAILCALVAVCFAQDHVCRAIAFGGGGDRGAYEAGAFKALVEFQTPDKVRYDVVTGISAGSWNSAGLSQFKIGDEKAAAAYLEKTWLNTRASDVWKHWFPGGPLEGLFLKSGVLDSSPMQAYIKKNVDLEKTKASGRTINIGATCLDRNTFVLFNETFVDFHTAVIASSSIPGIFPTISINGENYVDGGIEYMTPVSDAIALCMAKYNRMGINKVKVSVDVILAVADLSIPKYLSKLLITPFVLVRSFLNVIKNIFVEDVQTARMSFPNAEIRVIKPLEWLPGYFLGFDRARELLDWGYADAKRVLNETSNSWF</sequence>
<dbReference type="GO" id="GO:0016042">
    <property type="term" value="P:lipid catabolic process"/>
    <property type="evidence" value="ECO:0007669"/>
    <property type="project" value="UniProtKB-UniRule"/>
</dbReference>
<reference evidence="7 8" key="1">
    <citation type="submission" date="2024-03" db="EMBL/GenBank/DDBJ databases">
        <title>The Acrasis kona genome and developmental transcriptomes reveal deep origins of eukaryotic multicellular pathways.</title>
        <authorList>
            <person name="Sheikh S."/>
            <person name="Fu C.-J."/>
            <person name="Brown M.W."/>
            <person name="Baldauf S.L."/>
        </authorList>
    </citation>
    <scope>NUCLEOTIDE SEQUENCE [LARGE SCALE GENOMIC DNA]</scope>
    <source>
        <strain evidence="7 8">ATCC MYA-3509</strain>
    </source>
</reference>
<dbReference type="Pfam" id="PF01734">
    <property type="entry name" value="Patatin"/>
    <property type="match status" value="1"/>
</dbReference>
<keyword evidence="3 4" id="KW-0443">Lipid metabolism</keyword>
<feature type="chain" id="PRO_5043576487" description="PNPLA domain-containing protein" evidence="5">
    <location>
        <begin position="18"/>
        <end position="318"/>
    </location>
</feature>
<evidence type="ECO:0000256" key="2">
    <source>
        <dbReference type="ARBA" id="ARBA00022963"/>
    </source>
</evidence>
<keyword evidence="2 4" id="KW-0442">Lipid degradation</keyword>
<keyword evidence="8" id="KW-1185">Reference proteome</keyword>
<accession>A0AAW2YQ49</accession>
<organism evidence="7 8">
    <name type="scientific">Acrasis kona</name>
    <dbReference type="NCBI Taxonomy" id="1008807"/>
    <lineage>
        <taxon>Eukaryota</taxon>
        <taxon>Discoba</taxon>
        <taxon>Heterolobosea</taxon>
        <taxon>Tetramitia</taxon>
        <taxon>Eutetramitia</taxon>
        <taxon>Acrasidae</taxon>
        <taxon>Acrasis</taxon>
    </lineage>
</organism>
<feature type="short sequence motif" description="DGA/G" evidence="4">
    <location>
        <begin position="191"/>
        <end position="193"/>
    </location>
</feature>
<dbReference type="InterPro" id="IPR016035">
    <property type="entry name" value="Acyl_Trfase/lysoPLipase"/>
</dbReference>
<proteinExistence type="predicted"/>
<feature type="active site" description="Proton acceptor" evidence="4">
    <location>
        <position position="191"/>
    </location>
</feature>
<dbReference type="Gene3D" id="3.40.1090.10">
    <property type="entry name" value="Cytosolic phospholipase A2 catalytic domain"/>
    <property type="match status" value="2"/>
</dbReference>
<dbReference type="Proteomes" id="UP001431209">
    <property type="component" value="Unassembled WGS sequence"/>
</dbReference>
<gene>
    <name evidence="7" type="ORF">AKO1_008060</name>
</gene>
<protein>
    <recommendedName>
        <fullName evidence="6">PNPLA domain-containing protein</fullName>
    </recommendedName>
</protein>
<evidence type="ECO:0000256" key="5">
    <source>
        <dbReference type="SAM" id="SignalP"/>
    </source>
</evidence>
<dbReference type="PROSITE" id="PS51635">
    <property type="entry name" value="PNPLA"/>
    <property type="match status" value="1"/>
</dbReference>
<feature type="active site" description="Nucleophile" evidence="4">
    <location>
        <position position="62"/>
    </location>
</feature>
<dbReference type="InterPro" id="IPR050301">
    <property type="entry name" value="NTE"/>
</dbReference>
<dbReference type="PANTHER" id="PTHR14226">
    <property type="entry name" value="NEUROPATHY TARGET ESTERASE/SWISS CHEESE D.MELANOGASTER"/>
    <property type="match status" value="1"/>
</dbReference>
<keyword evidence="5" id="KW-0732">Signal</keyword>
<evidence type="ECO:0000313" key="8">
    <source>
        <dbReference type="Proteomes" id="UP001431209"/>
    </source>
</evidence>
<keyword evidence="1 4" id="KW-0378">Hydrolase</keyword>
<evidence type="ECO:0000313" key="7">
    <source>
        <dbReference type="EMBL" id="KAL0479224.1"/>
    </source>
</evidence>
<comment type="caution">
    <text evidence="7">The sequence shown here is derived from an EMBL/GenBank/DDBJ whole genome shotgun (WGS) entry which is preliminary data.</text>
</comment>
<feature type="domain" description="PNPLA" evidence="6">
    <location>
        <begin position="25"/>
        <end position="204"/>
    </location>
</feature>
<feature type="short sequence motif" description="GXSXG" evidence="4">
    <location>
        <begin position="60"/>
        <end position="64"/>
    </location>
</feature>
<feature type="short sequence motif" description="GXGXXG" evidence="4">
    <location>
        <begin position="29"/>
        <end position="34"/>
    </location>
</feature>
<dbReference type="EMBL" id="JAOPGA020000516">
    <property type="protein sequence ID" value="KAL0479224.1"/>
    <property type="molecule type" value="Genomic_DNA"/>
</dbReference>
<evidence type="ECO:0000259" key="6">
    <source>
        <dbReference type="PROSITE" id="PS51635"/>
    </source>
</evidence>
<dbReference type="GO" id="GO:0016298">
    <property type="term" value="F:lipase activity"/>
    <property type="evidence" value="ECO:0007669"/>
    <property type="project" value="UniProtKB-ARBA"/>
</dbReference>
<feature type="signal peptide" evidence="5">
    <location>
        <begin position="1"/>
        <end position="17"/>
    </location>
</feature>
<name>A0AAW2YQ49_9EUKA</name>
<evidence type="ECO:0000256" key="3">
    <source>
        <dbReference type="ARBA" id="ARBA00023098"/>
    </source>
</evidence>
<dbReference type="GO" id="GO:0052689">
    <property type="term" value="F:carboxylic ester hydrolase activity"/>
    <property type="evidence" value="ECO:0007669"/>
    <property type="project" value="UniProtKB-ARBA"/>
</dbReference>